<reference evidence="2" key="1">
    <citation type="journal article" date="2019" name="bioRxiv">
        <title>The Genome of the Zebra Mussel, Dreissena polymorpha: A Resource for Invasive Species Research.</title>
        <authorList>
            <person name="McCartney M.A."/>
            <person name="Auch B."/>
            <person name="Kono T."/>
            <person name="Mallez S."/>
            <person name="Zhang Y."/>
            <person name="Obille A."/>
            <person name="Becker A."/>
            <person name="Abrahante J.E."/>
            <person name="Garbe J."/>
            <person name="Badalamenti J.P."/>
            <person name="Herman A."/>
            <person name="Mangelson H."/>
            <person name="Liachko I."/>
            <person name="Sullivan S."/>
            <person name="Sone E.D."/>
            <person name="Koren S."/>
            <person name="Silverstein K.A.T."/>
            <person name="Beckman K.B."/>
            <person name="Gohl D.M."/>
        </authorList>
    </citation>
    <scope>NUCLEOTIDE SEQUENCE</scope>
    <source>
        <strain evidence="2">Duluth1</strain>
        <tissue evidence="2">Whole animal</tissue>
    </source>
</reference>
<organism evidence="2 3">
    <name type="scientific">Dreissena polymorpha</name>
    <name type="common">Zebra mussel</name>
    <name type="synonym">Mytilus polymorpha</name>
    <dbReference type="NCBI Taxonomy" id="45954"/>
    <lineage>
        <taxon>Eukaryota</taxon>
        <taxon>Metazoa</taxon>
        <taxon>Spiralia</taxon>
        <taxon>Lophotrochozoa</taxon>
        <taxon>Mollusca</taxon>
        <taxon>Bivalvia</taxon>
        <taxon>Autobranchia</taxon>
        <taxon>Heteroconchia</taxon>
        <taxon>Euheterodonta</taxon>
        <taxon>Imparidentia</taxon>
        <taxon>Neoheterodontei</taxon>
        <taxon>Myida</taxon>
        <taxon>Dreissenoidea</taxon>
        <taxon>Dreissenidae</taxon>
        <taxon>Dreissena</taxon>
    </lineage>
</organism>
<proteinExistence type="predicted"/>
<sequence>MQAEKLFPCETSRGDTPLQKVIAMKTGKEVVDKYFEDKNNRRSSSLMSPKTGVQASKCTCKKAIYTPKPSGTQITEATFLQQLYEYEHAKETRTGTTATNPKSPQPSTIGIHNNSIKTTITRAVCKTCMPPYGLSVVVTANM</sequence>
<evidence type="ECO:0000313" key="2">
    <source>
        <dbReference type="EMBL" id="KAH3790854.1"/>
    </source>
</evidence>
<protein>
    <submittedName>
        <fullName evidence="2">Uncharacterized protein</fullName>
    </submittedName>
</protein>
<name>A0A9D4F1V8_DREPO</name>
<reference evidence="2" key="2">
    <citation type="submission" date="2020-11" db="EMBL/GenBank/DDBJ databases">
        <authorList>
            <person name="McCartney M.A."/>
            <person name="Auch B."/>
            <person name="Kono T."/>
            <person name="Mallez S."/>
            <person name="Becker A."/>
            <person name="Gohl D.M."/>
            <person name="Silverstein K.A.T."/>
            <person name="Koren S."/>
            <person name="Bechman K.B."/>
            <person name="Herman A."/>
            <person name="Abrahante J.E."/>
            <person name="Garbe J."/>
        </authorList>
    </citation>
    <scope>NUCLEOTIDE SEQUENCE</scope>
    <source>
        <strain evidence="2">Duluth1</strain>
        <tissue evidence="2">Whole animal</tissue>
    </source>
</reference>
<evidence type="ECO:0000313" key="3">
    <source>
        <dbReference type="Proteomes" id="UP000828390"/>
    </source>
</evidence>
<evidence type="ECO:0000256" key="1">
    <source>
        <dbReference type="SAM" id="MobiDB-lite"/>
    </source>
</evidence>
<feature type="compositionally biased region" description="Polar residues" evidence="1">
    <location>
        <begin position="94"/>
        <end position="112"/>
    </location>
</feature>
<keyword evidence="3" id="KW-1185">Reference proteome</keyword>
<dbReference type="AlphaFoldDB" id="A0A9D4F1V8"/>
<comment type="caution">
    <text evidence="2">The sequence shown here is derived from an EMBL/GenBank/DDBJ whole genome shotgun (WGS) entry which is preliminary data.</text>
</comment>
<accession>A0A9D4F1V8</accession>
<dbReference type="Proteomes" id="UP000828390">
    <property type="component" value="Unassembled WGS sequence"/>
</dbReference>
<gene>
    <name evidence="2" type="ORF">DPMN_169062</name>
</gene>
<dbReference type="EMBL" id="JAIWYP010000008">
    <property type="protein sequence ID" value="KAH3790854.1"/>
    <property type="molecule type" value="Genomic_DNA"/>
</dbReference>
<feature type="region of interest" description="Disordered" evidence="1">
    <location>
        <begin position="90"/>
        <end position="112"/>
    </location>
</feature>